<keyword evidence="2" id="KW-1185">Reference proteome</keyword>
<evidence type="ECO:0000313" key="1">
    <source>
        <dbReference type="EMBL" id="KAH1184466.1"/>
    </source>
</evidence>
<organism evidence="1 2">
    <name type="scientific">Mauremys mutica</name>
    <name type="common">yellowpond turtle</name>
    <dbReference type="NCBI Taxonomy" id="74926"/>
    <lineage>
        <taxon>Eukaryota</taxon>
        <taxon>Metazoa</taxon>
        <taxon>Chordata</taxon>
        <taxon>Craniata</taxon>
        <taxon>Vertebrata</taxon>
        <taxon>Euteleostomi</taxon>
        <taxon>Archelosauria</taxon>
        <taxon>Testudinata</taxon>
        <taxon>Testudines</taxon>
        <taxon>Cryptodira</taxon>
        <taxon>Durocryptodira</taxon>
        <taxon>Testudinoidea</taxon>
        <taxon>Geoemydidae</taxon>
        <taxon>Geoemydinae</taxon>
        <taxon>Mauremys</taxon>
    </lineage>
</organism>
<comment type="caution">
    <text evidence="1">The sequence shown here is derived from an EMBL/GenBank/DDBJ whole genome shotgun (WGS) entry which is preliminary data.</text>
</comment>
<dbReference type="Proteomes" id="UP000827986">
    <property type="component" value="Unassembled WGS sequence"/>
</dbReference>
<proteinExistence type="predicted"/>
<accession>A0A9D3XQV8</accession>
<dbReference type="AlphaFoldDB" id="A0A9D3XQV8"/>
<reference evidence="1" key="1">
    <citation type="submission" date="2021-09" db="EMBL/GenBank/DDBJ databases">
        <title>The genome of Mauremys mutica provides insights into the evolution of semi-aquatic lifestyle.</title>
        <authorList>
            <person name="Gong S."/>
            <person name="Gao Y."/>
        </authorList>
    </citation>
    <scope>NUCLEOTIDE SEQUENCE</scope>
    <source>
        <strain evidence="1">MM-2020</strain>
        <tissue evidence="1">Muscle</tissue>
    </source>
</reference>
<evidence type="ECO:0000313" key="2">
    <source>
        <dbReference type="Proteomes" id="UP000827986"/>
    </source>
</evidence>
<name>A0A9D3XQV8_9SAUR</name>
<sequence length="130" mass="14548">MTRKDPSREEFRFHGPGNPWPCIVNKEGRWGGGFWDIDIYSLGTGSSPTNTYSMVATISPNSCTLQLLPAWAGFEPLPRDEKLHISNYESPGILHPPQNSHFNPGHLNYSSQSLPGTILLECIQERQIIV</sequence>
<protein>
    <submittedName>
        <fullName evidence="1">Uncharacterized protein</fullName>
    </submittedName>
</protein>
<dbReference type="EMBL" id="JAHDVG010000465">
    <property type="protein sequence ID" value="KAH1184466.1"/>
    <property type="molecule type" value="Genomic_DNA"/>
</dbReference>
<gene>
    <name evidence="1" type="ORF">KIL84_015082</name>
</gene>